<feature type="region of interest" description="Disordered" evidence="5">
    <location>
        <begin position="1182"/>
        <end position="1218"/>
    </location>
</feature>
<protein>
    <submittedName>
        <fullName evidence="7">Protein Daple</fullName>
    </submittedName>
</protein>
<evidence type="ECO:0000313" key="7">
    <source>
        <dbReference type="EMBL" id="KAJ6636380.1"/>
    </source>
</evidence>
<evidence type="ECO:0000259" key="6">
    <source>
        <dbReference type="Pfam" id="PF19047"/>
    </source>
</evidence>
<evidence type="ECO:0000256" key="5">
    <source>
        <dbReference type="SAM" id="MobiDB-lite"/>
    </source>
</evidence>
<evidence type="ECO:0000256" key="3">
    <source>
        <dbReference type="ARBA" id="ARBA00023054"/>
    </source>
</evidence>
<dbReference type="Proteomes" id="UP001151699">
    <property type="component" value="Chromosome C"/>
</dbReference>
<dbReference type="InterPro" id="IPR043936">
    <property type="entry name" value="HOOK_N"/>
</dbReference>
<feature type="region of interest" description="Disordered" evidence="5">
    <location>
        <begin position="1239"/>
        <end position="1259"/>
    </location>
</feature>
<comment type="caution">
    <text evidence="7">The sequence shown here is derived from an EMBL/GenBank/DDBJ whole genome shotgun (WGS) entry which is preliminary data.</text>
</comment>
<feature type="coiled-coil region" evidence="4">
    <location>
        <begin position="226"/>
        <end position="377"/>
    </location>
</feature>
<reference evidence="7" key="1">
    <citation type="submission" date="2022-07" db="EMBL/GenBank/DDBJ databases">
        <authorList>
            <person name="Trinca V."/>
            <person name="Uliana J.V.C."/>
            <person name="Torres T.T."/>
            <person name="Ward R.J."/>
            <person name="Monesi N."/>
        </authorList>
    </citation>
    <scope>NUCLEOTIDE SEQUENCE</scope>
    <source>
        <strain evidence="7">HSMRA1968</strain>
        <tissue evidence="7">Whole embryos</tissue>
    </source>
</reference>
<feature type="domain" description="HOOK N-terminal" evidence="6">
    <location>
        <begin position="18"/>
        <end position="159"/>
    </location>
</feature>
<comment type="subcellular location">
    <subcellularLocation>
        <location evidence="1">Cytoplasm</location>
    </subcellularLocation>
</comment>
<feature type="coiled-coil region" evidence="4">
    <location>
        <begin position="866"/>
        <end position="973"/>
    </location>
</feature>
<accession>A0A9Q0MQZ3</accession>
<dbReference type="PANTHER" id="PTHR18947">
    <property type="entry name" value="HOOK PROTEINS"/>
    <property type="match status" value="1"/>
</dbReference>
<name>A0A9Q0MQZ3_9DIPT</name>
<proteinExistence type="predicted"/>
<dbReference type="Pfam" id="PF19047">
    <property type="entry name" value="HOOK_N"/>
    <property type="match status" value="1"/>
</dbReference>
<dbReference type="GO" id="GO:0005813">
    <property type="term" value="C:centrosome"/>
    <property type="evidence" value="ECO:0007669"/>
    <property type="project" value="TreeGrafter"/>
</dbReference>
<dbReference type="Gene3D" id="1.10.418.10">
    <property type="entry name" value="Calponin-like domain"/>
    <property type="match status" value="1"/>
</dbReference>
<dbReference type="GO" id="GO:0005737">
    <property type="term" value="C:cytoplasm"/>
    <property type="evidence" value="ECO:0007669"/>
    <property type="project" value="UniProtKB-SubCell"/>
</dbReference>
<dbReference type="EMBL" id="WJQU01000004">
    <property type="protein sequence ID" value="KAJ6636380.1"/>
    <property type="molecule type" value="Genomic_DNA"/>
</dbReference>
<keyword evidence="8" id="KW-1185">Reference proteome</keyword>
<sequence length="1318" mass="152293">MSEMSATESEVEEFLNGALLSWLESCLPRPEILTGYQSLLDGTILHSVWLQIDPEPQNHPTKLENIDDLTLANARAKNFDIIVKNLKALYEEELNQTVLVLPDCSILGHKPESRVGLEQMKLLITLLLGAAVQCPNKQLFIVRIKELNVSTQHAIVELIKQVTDNQTLVLTNDSLEQLTPPQMYQHIIRIAKERDRYHSNWITSLMNETDSRNCGNVSNSTPANDNNHLAVELANLKSKLRKFRQELEEKSEAYIEVKEELDHKISQYDKLRADSQEWYTESRRAAAYRDEVDVLRERADRADRLEIDVQRFREKLSDAEFFKTRVEELREDNRMLLETKEMLEEQLQRSRKRSEHVMDLESEIIKYKQKLNDMASERDADKTRLQELVDENTQLQFATKDLCSSTVVYHSEEECTSGDNSLSEQLTNNAQTRALKLELENRRLQQTLDAMKESSFHEYANKHLELEKEKKKLSLKVDQLQENCNRLVSQNKELENVFRDALEENKKLQDAIDHRQQANDRQAQEREIDRMKLIDLEKHAETLLKEKQRIQNLYESVQRRAADLERSVDGKSKEIDELRTRTEEFSNIKEEVFELRNKNVAMERETVALSKEVTKLRENIEKKDVTIDRQSSELEVKEKLVQSLNNQVESSSVNLERLQELETKNTELVSQIAINTETISTLQRDLVSGTIATKKVRKELEKLGIENDELETIQLNVEDVVQNWIRNPETFKTVREIMLDACKEMDTCVLCHKEELFRVQKNIEISGDDSEPTVEHENVIESKQWKEKNDQLAVMNVDMVSANELLQAENARQKVDISTLGSQITSLHTQQVALQLANSQLATEKDVLIKEVGHFKQQLSATSNDLITLQCLHEQLSSEYEALNKEKELSKTSLRDARTEIRDLRERESSYIAQVEELQNQIAKIRKDNENFVNLRVEHSKLKDDFRNVLSANERLKTEYKNIQEQYKIFRSENGRLKLQNTELSGELMASTEQIKSYEIEYANCSNRCEMLMQINTTLDVDRRKLMDHVSQILTQYQELLTHSLDDKQHFHDEEKQFTDKVNHLHRQKEKLEEKIMEHYKKLESCSPKKKPFGANFYKKVKKASSDLINKVPSRHRRALNETDDFQVNHSESGGNESDNSVEEPLSVASDTNLLQRSNVVRRSLQRKSNIETTMLARGGVRSSFQSLKRESTPNRIAHRNSIHGLEPPDVTGSSLTLGTAGSRKTVYLIDEKLSASQSNIVTDPNPTTSNNETNSQIADSTPSTFLMYNKISNIYGTPVDGASGSGYMSDKSRSKEKKKTNEEKNKDSAIWYEYGCV</sequence>
<feature type="region of interest" description="Disordered" evidence="5">
    <location>
        <begin position="1278"/>
        <end position="1305"/>
    </location>
</feature>
<dbReference type="GO" id="GO:0008017">
    <property type="term" value="F:microtubule binding"/>
    <property type="evidence" value="ECO:0007669"/>
    <property type="project" value="TreeGrafter"/>
</dbReference>
<feature type="region of interest" description="Disordered" evidence="5">
    <location>
        <begin position="1116"/>
        <end position="1155"/>
    </location>
</feature>
<evidence type="ECO:0000256" key="2">
    <source>
        <dbReference type="ARBA" id="ARBA00022490"/>
    </source>
</evidence>
<dbReference type="GO" id="GO:0030705">
    <property type="term" value="P:cytoskeleton-dependent intracellular transport"/>
    <property type="evidence" value="ECO:0007669"/>
    <property type="project" value="InterPro"/>
</dbReference>
<feature type="compositionally biased region" description="Low complexity" evidence="5">
    <location>
        <begin position="1243"/>
        <end position="1256"/>
    </location>
</feature>
<dbReference type="CDD" id="cd22223">
    <property type="entry name" value="HkD_HkRP"/>
    <property type="match status" value="1"/>
</dbReference>
<feature type="coiled-coil region" evidence="4">
    <location>
        <begin position="427"/>
        <end position="661"/>
    </location>
</feature>
<feature type="compositionally biased region" description="Polar residues" evidence="5">
    <location>
        <begin position="1126"/>
        <end position="1139"/>
    </location>
</feature>
<gene>
    <name evidence="7" type="primary">Ccdc88c</name>
    <name evidence="7" type="ORF">Bhyg_14969</name>
</gene>
<organism evidence="7 8">
    <name type="scientific">Pseudolycoriella hygida</name>
    <dbReference type="NCBI Taxonomy" id="35572"/>
    <lineage>
        <taxon>Eukaryota</taxon>
        <taxon>Metazoa</taxon>
        <taxon>Ecdysozoa</taxon>
        <taxon>Arthropoda</taxon>
        <taxon>Hexapoda</taxon>
        <taxon>Insecta</taxon>
        <taxon>Pterygota</taxon>
        <taxon>Neoptera</taxon>
        <taxon>Endopterygota</taxon>
        <taxon>Diptera</taxon>
        <taxon>Nematocera</taxon>
        <taxon>Sciaroidea</taxon>
        <taxon>Sciaridae</taxon>
        <taxon>Pseudolycoriella</taxon>
    </lineage>
</organism>
<evidence type="ECO:0000256" key="4">
    <source>
        <dbReference type="SAM" id="Coils"/>
    </source>
</evidence>
<keyword evidence="3 4" id="KW-0175">Coiled coil</keyword>
<dbReference type="PANTHER" id="PTHR18947:SF28">
    <property type="entry name" value="GIRDIN, ISOFORM A"/>
    <property type="match status" value="1"/>
</dbReference>
<dbReference type="Gene3D" id="1.10.287.1490">
    <property type="match status" value="1"/>
</dbReference>
<evidence type="ECO:0000256" key="1">
    <source>
        <dbReference type="ARBA" id="ARBA00004496"/>
    </source>
</evidence>
<dbReference type="GO" id="GO:0051959">
    <property type="term" value="F:dynein light intermediate chain binding"/>
    <property type="evidence" value="ECO:0007669"/>
    <property type="project" value="TreeGrafter"/>
</dbReference>
<dbReference type="InterPro" id="IPR036872">
    <property type="entry name" value="CH_dom_sf"/>
</dbReference>
<dbReference type="GO" id="GO:0031122">
    <property type="term" value="P:cytoplasmic microtubule organization"/>
    <property type="evidence" value="ECO:0007669"/>
    <property type="project" value="TreeGrafter"/>
</dbReference>
<dbReference type="SUPFAM" id="SSF116907">
    <property type="entry name" value="Hook domain"/>
    <property type="match status" value="1"/>
</dbReference>
<dbReference type="OrthoDB" id="10254988at2759"/>
<evidence type="ECO:0000313" key="8">
    <source>
        <dbReference type="Proteomes" id="UP001151699"/>
    </source>
</evidence>
<feature type="coiled-coil region" evidence="4">
    <location>
        <begin position="1055"/>
        <end position="1082"/>
    </location>
</feature>
<keyword evidence="2" id="KW-0963">Cytoplasm</keyword>